<dbReference type="Proteomes" id="UP000799640">
    <property type="component" value="Unassembled WGS sequence"/>
</dbReference>
<sequence length="182" mass="20836">MGLHQRHGGIETFSEEFCPSQPYDPPTTLQSASLSLIWMHKFNTQSQVDRFPQKMEVDMQPEPQPNSALPAYNEHDHRTPPSTVANANGKTRASGSQLKTRSKTPDGRVPQPLHPAREQHTWHDPRSHEYLLVQSSPAPLAHNGTCIRPPPQHMHLRILPLSKPHRHSRPCHRHRQSRHVFE</sequence>
<evidence type="ECO:0000256" key="1">
    <source>
        <dbReference type="SAM" id="MobiDB-lite"/>
    </source>
</evidence>
<evidence type="ECO:0000313" key="3">
    <source>
        <dbReference type="Proteomes" id="UP000799640"/>
    </source>
</evidence>
<proteinExistence type="predicted"/>
<organism evidence="2 3">
    <name type="scientific">Trichodelitschia bisporula</name>
    <dbReference type="NCBI Taxonomy" id="703511"/>
    <lineage>
        <taxon>Eukaryota</taxon>
        <taxon>Fungi</taxon>
        <taxon>Dikarya</taxon>
        <taxon>Ascomycota</taxon>
        <taxon>Pezizomycotina</taxon>
        <taxon>Dothideomycetes</taxon>
        <taxon>Dothideomycetes incertae sedis</taxon>
        <taxon>Phaeotrichales</taxon>
        <taxon>Phaeotrichaceae</taxon>
        <taxon>Trichodelitschia</taxon>
    </lineage>
</organism>
<dbReference type="EMBL" id="ML996696">
    <property type="protein sequence ID" value="KAF2399979.1"/>
    <property type="molecule type" value="Genomic_DNA"/>
</dbReference>
<feature type="region of interest" description="Disordered" evidence="1">
    <location>
        <begin position="58"/>
        <end position="122"/>
    </location>
</feature>
<dbReference type="AlphaFoldDB" id="A0A6G1HVY5"/>
<accession>A0A6G1HVY5</accession>
<feature type="compositionally biased region" description="Polar residues" evidence="1">
    <location>
        <begin position="80"/>
        <end position="99"/>
    </location>
</feature>
<reference evidence="2" key="1">
    <citation type="journal article" date="2020" name="Stud. Mycol.">
        <title>101 Dothideomycetes genomes: a test case for predicting lifestyles and emergence of pathogens.</title>
        <authorList>
            <person name="Haridas S."/>
            <person name="Albert R."/>
            <person name="Binder M."/>
            <person name="Bloem J."/>
            <person name="Labutti K."/>
            <person name="Salamov A."/>
            <person name="Andreopoulos B."/>
            <person name="Baker S."/>
            <person name="Barry K."/>
            <person name="Bills G."/>
            <person name="Bluhm B."/>
            <person name="Cannon C."/>
            <person name="Castanera R."/>
            <person name="Culley D."/>
            <person name="Daum C."/>
            <person name="Ezra D."/>
            <person name="Gonzalez J."/>
            <person name="Henrissat B."/>
            <person name="Kuo A."/>
            <person name="Liang C."/>
            <person name="Lipzen A."/>
            <person name="Lutzoni F."/>
            <person name="Magnuson J."/>
            <person name="Mondo S."/>
            <person name="Nolan M."/>
            <person name="Ohm R."/>
            <person name="Pangilinan J."/>
            <person name="Park H.-J."/>
            <person name="Ramirez L."/>
            <person name="Alfaro M."/>
            <person name="Sun H."/>
            <person name="Tritt A."/>
            <person name="Yoshinaga Y."/>
            <person name="Zwiers L.-H."/>
            <person name="Turgeon B."/>
            <person name="Goodwin S."/>
            <person name="Spatafora J."/>
            <person name="Crous P."/>
            <person name="Grigoriev I."/>
        </authorList>
    </citation>
    <scope>NUCLEOTIDE SEQUENCE</scope>
    <source>
        <strain evidence="2">CBS 262.69</strain>
    </source>
</reference>
<protein>
    <submittedName>
        <fullName evidence="2">Uncharacterized protein</fullName>
    </submittedName>
</protein>
<gene>
    <name evidence="2" type="ORF">EJ06DRAFT_41752</name>
</gene>
<name>A0A6G1HVY5_9PEZI</name>
<feature type="region of interest" description="Disordered" evidence="1">
    <location>
        <begin position="1"/>
        <end position="25"/>
    </location>
</feature>
<keyword evidence="3" id="KW-1185">Reference proteome</keyword>
<evidence type="ECO:0000313" key="2">
    <source>
        <dbReference type="EMBL" id="KAF2399979.1"/>
    </source>
</evidence>